<dbReference type="EMBL" id="JAULSX010000001">
    <property type="protein sequence ID" value="KAK3499147.1"/>
    <property type="molecule type" value="Genomic_DNA"/>
</dbReference>
<proteinExistence type="predicted"/>
<feature type="transmembrane region" description="Helical" evidence="1">
    <location>
        <begin position="7"/>
        <end position="28"/>
    </location>
</feature>
<evidence type="ECO:0000313" key="3">
    <source>
        <dbReference type="Proteomes" id="UP001285908"/>
    </source>
</evidence>
<organism evidence="2 3">
    <name type="scientific">Neurospora hispaniola</name>
    <dbReference type="NCBI Taxonomy" id="588809"/>
    <lineage>
        <taxon>Eukaryota</taxon>
        <taxon>Fungi</taxon>
        <taxon>Dikarya</taxon>
        <taxon>Ascomycota</taxon>
        <taxon>Pezizomycotina</taxon>
        <taxon>Sordariomycetes</taxon>
        <taxon>Sordariomycetidae</taxon>
        <taxon>Sordariales</taxon>
        <taxon>Sordariaceae</taxon>
        <taxon>Neurospora</taxon>
    </lineage>
</organism>
<dbReference type="GeneID" id="87879679"/>
<name>A0AAJ0MVC7_9PEZI</name>
<keyword evidence="1" id="KW-0472">Membrane</keyword>
<comment type="caution">
    <text evidence="2">The sequence shown here is derived from an EMBL/GenBank/DDBJ whole genome shotgun (WGS) entry which is preliminary data.</text>
</comment>
<protein>
    <submittedName>
        <fullName evidence="2">Uncharacterized protein</fullName>
    </submittedName>
</protein>
<reference evidence="2 3" key="1">
    <citation type="journal article" date="2023" name="Mol. Phylogenet. Evol.">
        <title>Genome-scale phylogeny and comparative genomics of the fungal order Sordariales.</title>
        <authorList>
            <person name="Hensen N."/>
            <person name="Bonometti L."/>
            <person name="Westerberg I."/>
            <person name="Brannstrom I.O."/>
            <person name="Guillou S."/>
            <person name="Cros-Aarteil S."/>
            <person name="Calhoun S."/>
            <person name="Haridas S."/>
            <person name="Kuo A."/>
            <person name="Mondo S."/>
            <person name="Pangilinan J."/>
            <person name="Riley R."/>
            <person name="LaButti K."/>
            <person name="Andreopoulos B."/>
            <person name="Lipzen A."/>
            <person name="Chen C."/>
            <person name="Yan M."/>
            <person name="Daum C."/>
            <person name="Ng V."/>
            <person name="Clum A."/>
            <person name="Steindorff A."/>
            <person name="Ohm R.A."/>
            <person name="Martin F."/>
            <person name="Silar P."/>
            <person name="Natvig D.O."/>
            <person name="Lalanne C."/>
            <person name="Gautier V."/>
            <person name="Ament-Velasquez S.L."/>
            <person name="Kruys A."/>
            <person name="Hutchinson M.I."/>
            <person name="Powell A.J."/>
            <person name="Barry K."/>
            <person name="Miller A.N."/>
            <person name="Grigoriev I.V."/>
            <person name="Debuchy R."/>
            <person name="Gladieux P."/>
            <person name="Hiltunen Thoren M."/>
            <person name="Johannesson H."/>
        </authorList>
    </citation>
    <scope>NUCLEOTIDE SEQUENCE [LARGE SCALE GENOMIC DNA]</scope>
    <source>
        <strain evidence="2 3">FGSC 10403</strain>
    </source>
</reference>
<dbReference type="Proteomes" id="UP001285908">
    <property type="component" value="Unassembled WGS sequence"/>
</dbReference>
<dbReference type="AlphaFoldDB" id="A0AAJ0MVC7"/>
<accession>A0AAJ0MVC7</accession>
<sequence>MKCDRPNWLCHIFLLGTGLLGHFIGRYIGGLDRTLADLISKLCVGFFITVLFKSDIHIHYTILSISTITL</sequence>
<evidence type="ECO:0000256" key="1">
    <source>
        <dbReference type="SAM" id="Phobius"/>
    </source>
</evidence>
<keyword evidence="1" id="KW-0812">Transmembrane</keyword>
<keyword evidence="3" id="KW-1185">Reference proteome</keyword>
<evidence type="ECO:0000313" key="2">
    <source>
        <dbReference type="EMBL" id="KAK3499147.1"/>
    </source>
</evidence>
<keyword evidence="1" id="KW-1133">Transmembrane helix</keyword>
<dbReference type="RefSeq" id="XP_062696780.1">
    <property type="nucleotide sequence ID" value="XM_062842057.1"/>
</dbReference>
<gene>
    <name evidence="2" type="ORF">B0T23DRAFT_9646</name>
</gene>